<sequence length="115" mass="13092">MYSDENIRKRIWLIADGIPLKLDNMTIRTKDSGKLLVTGWTSTINFNNISKENILQELADLKSSFSDLSKAFTELNDIVTRNDLTIEYHIAFDDFGKAGIGLCSEVEGKLNWYID</sequence>
<name>A0A7G5XM00_9BACT</name>
<evidence type="ECO:0000313" key="1">
    <source>
        <dbReference type="EMBL" id="QNA46503.1"/>
    </source>
</evidence>
<dbReference type="EMBL" id="CP060007">
    <property type="protein sequence ID" value="QNA46503.1"/>
    <property type="molecule type" value="Genomic_DNA"/>
</dbReference>
<dbReference type="KEGG" id="lacs:H4075_10130"/>
<dbReference type="Proteomes" id="UP000515344">
    <property type="component" value="Chromosome"/>
</dbReference>
<accession>A0A7G5XM00</accession>
<protein>
    <submittedName>
        <fullName evidence="1">Uncharacterized protein</fullName>
    </submittedName>
</protein>
<proteinExistence type="predicted"/>
<reference evidence="2" key="1">
    <citation type="submission" date="2020-08" db="EMBL/GenBank/DDBJ databases">
        <title>Lacibacter sp. S13-6-6 genome sequencing.</title>
        <authorList>
            <person name="Jin L."/>
        </authorList>
    </citation>
    <scope>NUCLEOTIDE SEQUENCE [LARGE SCALE GENOMIC DNA]</scope>
    <source>
        <strain evidence="2">S13-6-6</strain>
    </source>
</reference>
<evidence type="ECO:0000313" key="2">
    <source>
        <dbReference type="Proteomes" id="UP000515344"/>
    </source>
</evidence>
<dbReference type="RefSeq" id="WP_182806395.1">
    <property type="nucleotide sequence ID" value="NZ_CP060007.1"/>
</dbReference>
<keyword evidence="2" id="KW-1185">Reference proteome</keyword>
<organism evidence="1 2">
    <name type="scientific">Lacibacter sediminis</name>
    <dbReference type="NCBI Taxonomy" id="2760713"/>
    <lineage>
        <taxon>Bacteria</taxon>
        <taxon>Pseudomonadati</taxon>
        <taxon>Bacteroidota</taxon>
        <taxon>Chitinophagia</taxon>
        <taxon>Chitinophagales</taxon>
        <taxon>Chitinophagaceae</taxon>
        <taxon>Lacibacter</taxon>
    </lineage>
</organism>
<dbReference type="AlphaFoldDB" id="A0A7G5XM00"/>
<gene>
    <name evidence="1" type="ORF">H4075_10130</name>
</gene>